<dbReference type="PANTHER" id="PTHR40396">
    <property type="entry name" value="ATPASE-LIKE PROTEIN"/>
    <property type="match status" value="1"/>
</dbReference>
<evidence type="ECO:0000313" key="2">
    <source>
        <dbReference type="EMBL" id="MEA5403914.1"/>
    </source>
</evidence>
<evidence type="ECO:0000259" key="1">
    <source>
        <dbReference type="Pfam" id="PF13304"/>
    </source>
</evidence>
<dbReference type="Pfam" id="PF13304">
    <property type="entry name" value="AAA_21"/>
    <property type="match status" value="1"/>
</dbReference>
<keyword evidence="2" id="KW-0547">Nucleotide-binding</keyword>
<dbReference type="EMBL" id="JAYGIL010000015">
    <property type="protein sequence ID" value="MEA5403914.1"/>
    <property type="molecule type" value="Genomic_DNA"/>
</dbReference>
<dbReference type="Gene3D" id="3.40.50.300">
    <property type="entry name" value="P-loop containing nucleotide triphosphate hydrolases"/>
    <property type="match status" value="2"/>
</dbReference>
<dbReference type="InterPro" id="IPR027417">
    <property type="entry name" value="P-loop_NTPase"/>
</dbReference>
<dbReference type="GO" id="GO:0005524">
    <property type="term" value="F:ATP binding"/>
    <property type="evidence" value="ECO:0007669"/>
    <property type="project" value="UniProtKB-KW"/>
</dbReference>
<name>A0ABU5S669_9BACT</name>
<dbReference type="Proteomes" id="UP001303899">
    <property type="component" value="Unassembled WGS sequence"/>
</dbReference>
<comment type="caution">
    <text evidence="2">The sequence shown here is derived from an EMBL/GenBank/DDBJ whole genome shotgun (WGS) entry which is preliminary data.</text>
</comment>
<feature type="domain" description="ATPase AAA-type core" evidence="1">
    <location>
        <begin position="46"/>
        <end position="389"/>
    </location>
</feature>
<reference evidence="2 3" key="1">
    <citation type="submission" date="2023-12" db="EMBL/GenBank/DDBJ databases">
        <title>Novel species of the genus Arcicella isolated from rivers.</title>
        <authorList>
            <person name="Lu H."/>
        </authorList>
    </citation>
    <scope>NUCLEOTIDE SEQUENCE [LARGE SCALE GENOMIC DNA]</scope>
    <source>
        <strain evidence="2 3">DC2W</strain>
    </source>
</reference>
<dbReference type="PANTHER" id="PTHR40396:SF1">
    <property type="entry name" value="ATPASE AAA-TYPE CORE DOMAIN-CONTAINING PROTEIN"/>
    <property type="match status" value="1"/>
</dbReference>
<keyword evidence="3" id="KW-1185">Reference proteome</keyword>
<evidence type="ECO:0000313" key="3">
    <source>
        <dbReference type="Proteomes" id="UP001303899"/>
    </source>
</evidence>
<sequence>MLIRFVLNNVLSFGKQKEFNLFPNKRLGTLKEHIYKFQDFEVLKLSAIYGANGAGKSNLIHGLAMLKYLILEEHIPSKLKNGQFKFQENKSETPQLIAIEFMQNDSTFYYGIEIKNGIVLTEELYESGMGVKGDILIYERKTDSAEKTTIKFSEKFEKDERIQIIKEVLLQEFVKPNKPILKLLANRDNENLKIVKKAFEWFEKSLTIIMPGSKATALPQRIDLDADFKKFVDKVMCSFNIGITDLSIEKIAIEDYFGKNDQNEIDKIIEKIDEAPNEMLSRRFNSGEELNFVKEGNQIFVKRIQLSHKGADSMIVTFDMNEESDGTTRLLDFTPAFEGLISKNKVYVIDEIERSIHPLLIKELVKKFSLDTETKGQLIFTTHESNLLDQEIFRQDEIWFAEKDDSGNTDLYSLSAFKEHKTIDIQKGYLNGRYGSIPFLGNLHDLNWHHNVTEEQTI</sequence>
<protein>
    <submittedName>
        <fullName evidence="2">ATP-binding protein</fullName>
    </submittedName>
</protein>
<keyword evidence="2" id="KW-0067">ATP-binding</keyword>
<dbReference type="RefSeq" id="WP_323330459.1">
    <property type="nucleotide sequence ID" value="NZ_JAYGIL010000015.1"/>
</dbReference>
<organism evidence="2 3">
    <name type="scientific">Arcicella gelida</name>
    <dbReference type="NCBI Taxonomy" id="2984195"/>
    <lineage>
        <taxon>Bacteria</taxon>
        <taxon>Pseudomonadati</taxon>
        <taxon>Bacteroidota</taxon>
        <taxon>Cytophagia</taxon>
        <taxon>Cytophagales</taxon>
        <taxon>Flectobacillaceae</taxon>
        <taxon>Arcicella</taxon>
    </lineage>
</organism>
<gene>
    <name evidence="2" type="ORF">VB776_13380</name>
</gene>
<dbReference type="SUPFAM" id="SSF52540">
    <property type="entry name" value="P-loop containing nucleoside triphosphate hydrolases"/>
    <property type="match status" value="1"/>
</dbReference>
<dbReference type="InterPro" id="IPR003959">
    <property type="entry name" value="ATPase_AAA_core"/>
</dbReference>
<accession>A0ABU5S669</accession>
<proteinExistence type="predicted"/>